<evidence type="ECO:0000313" key="4">
    <source>
        <dbReference type="Proteomes" id="UP001479436"/>
    </source>
</evidence>
<dbReference type="Proteomes" id="UP001479436">
    <property type="component" value="Unassembled WGS sequence"/>
</dbReference>
<dbReference type="InterPro" id="IPR046468">
    <property type="entry name" value="Spt20-like_SEP"/>
</dbReference>
<dbReference type="Pfam" id="PF12090">
    <property type="entry name" value="Spt20_SEP"/>
    <property type="match status" value="1"/>
</dbReference>
<evidence type="ECO:0000313" key="3">
    <source>
        <dbReference type="EMBL" id="KAK9701946.1"/>
    </source>
</evidence>
<feature type="region of interest" description="Disordered" evidence="1">
    <location>
        <begin position="548"/>
        <end position="590"/>
    </location>
</feature>
<keyword evidence="4" id="KW-1185">Reference proteome</keyword>
<proteinExistence type="predicted"/>
<accession>A0ABR2VUL3</accession>
<feature type="compositionally biased region" description="Polar residues" evidence="1">
    <location>
        <begin position="424"/>
        <end position="434"/>
    </location>
</feature>
<protein>
    <submittedName>
        <fullName evidence="3">Transcription factor spt20</fullName>
    </submittedName>
</protein>
<feature type="compositionally biased region" description="Polar residues" evidence="1">
    <location>
        <begin position="637"/>
        <end position="653"/>
    </location>
</feature>
<feature type="region of interest" description="Disordered" evidence="1">
    <location>
        <begin position="606"/>
        <end position="653"/>
    </location>
</feature>
<feature type="region of interest" description="Disordered" evidence="1">
    <location>
        <begin position="424"/>
        <end position="487"/>
    </location>
</feature>
<name>A0ABR2VUL3_9FUNG</name>
<evidence type="ECO:0000256" key="1">
    <source>
        <dbReference type="SAM" id="MobiDB-lite"/>
    </source>
</evidence>
<feature type="compositionally biased region" description="Low complexity" evidence="1">
    <location>
        <begin position="469"/>
        <end position="478"/>
    </location>
</feature>
<dbReference type="PANTHER" id="PTHR13526">
    <property type="entry name" value="TRANSCRIPTION FACTOR SPT20 HOMOLOG"/>
    <property type="match status" value="1"/>
</dbReference>
<dbReference type="PANTHER" id="PTHR13526:SF8">
    <property type="entry name" value="TRANSCRIPTION FACTOR SPT20 HOMOLOG"/>
    <property type="match status" value="1"/>
</dbReference>
<feature type="compositionally biased region" description="Polar residues" evidence="1">
    <location>
        <begin position="606"/>
        <end position="629"/>
    </location>
</feature>
<organism evidence="3 4">
    <name type="scientific">Basidiobolus ranarum</name>
    <dbReference type="NCBI Taxonomy" id="34480"/>
    <lineage>
        <taxon>Eukaryota</taxon>
        <taxon>Fungi</taxon>
        <taxon>Fungi incertae sedis</taxon>
        <taxon>Zoopagomycota</taxon>
        <taxon>Entomophthoromycotina</taxon>
        <taxon>Basidiobolomycetes</taxon>
        <taxon>Basidiobolales</taxon>
        <taxon>Basidiobolaceae</taxon>
        <taxon>Basidiobolus</taxon>
    </lineage>
</organism>
<gene>
    <name evidence="3" type="primary">SPT20_4</name>
    <name evidence="3" type="ORF">K7432_011491</name>
</gene>
<reference evidence="3 4" key="1">
    <citation type="submission" date="2023-04" db="EMBL/GenBank/DDBJ databases">
        <title>Genome of Basidiobolus ranarum AG-B5.</title>
        <authorList>
            <person name="Stajich J.E."/>
            <person name="Carter-House D."/>
            <person name="Gryganskyi A."/>
        </authorList>
    </citation>
    <scope>NUCLEOTIDE SEQUENCE [LARGE SCALE GENOMIC DNA]</scope>
    <source>
        <strain evidence="3 4">AG-B5</strain>
    </source>
</reference>
<dbReference type="EMBL" id="JASJQH010007769">
    <property type="protein sequence ID" value="KAK9701946.1"/>
    <property type="molecule type" value="Genomic_DNA"/>
</dbReference>
<sequence>MHTDRVNTIPATPGQSLKPDKLLVDKNTDAYMTSLHLKHPVPFSELCPKDFLERYNSSPPSFILHIYPTYFKFEKQDGVFLFTSSTKSFLDHLNDFEIPPEFLDIFDEARCPYYEGCIIAEIHDHRPNLHSEQSSETLTNIQRVVLHPTSETLWADLCLMNETSDVLWNEDFSLQVESKILLATEAPLCLDPSFQVTRITNTLCYGKPEAHRSRKKPRKRVPVEIETEVAEKEENYKLMMMMDERYQKNFQPTFNRMSFIKDWRKRKSMLDAEPSSGLQEKPKDKRPALGLASPIDEYQVVRTLRFERECGGKKIYTLLNIYHDAMTSNYEGVLRTGHALDTSIEGNTLRFLIGPKDVLEEYIANIRKIYGLDNTLISDNSLDTHETTPISSIESDSRLTALSLPQPPNHAPLSTKLTQTIKSSSIQHSTQIQAQHVAKKSVPSQPKIQSTQTPRQINTQAPLQSNDKLASSLSTASTHTGNMSSHNAQALSAQSNISKLLNSISLQQLTQNGSPIAPKDLSGLTPQQINHLKLQLLRKKQLLMQRQLNQQQSGPNPSPPQPTASMVAEQTSALQSSLQTPSPSLASKNPTSLLQRKILRPSLSTLQPSSAQVRAMLSQTPIPSQNPPNKQLPVKPTNLNIPGQINNLPNGGT</sequence>
<feature type="compositionally biased region" description="Low complexity" evidence="1">
    <location>
        <begin position="570"/>
        <end position="587"/>
    </location>
</feature>
<dbReference type="InterPro" id="IPR021950">
    <property type="entry name" value="Spt20"/>
</dbReference>
<comment type="caution">
    <text evidence="3">The sequence shown here is derived from an EMBL/GenBank/DDBJ whole genome shotgun (WGS) entry which is preliminary data.</text>
</comment>
<feature type="domain" description="Spt20-like SEP" evidence="2">
    <location>
        <begin position="58"/>
        <end position="202"/>
    </location>
</feature>
<evidence type="ECO:0000259" key="2">
    <source>
        <dbReference type="Pfam" id="PF12090"/>
    </source>
</evidence>
<feature type="compositionally biased region" description="Polar residues" evidence="1">
    <location>
        <begin position="442"/>
        <end position="468"/>
    </location>
</feature>